<evidence type="ECO:0000256" key="5">
    <source>
        <dbReference type="SAM" id="MobiDB-lite"/>
    </source>
</evidence>
<dbReference type="SMART" id="SM00382">
    <property type="entry name" value="AAA"/>
    <property type="match status" value="1"/>
</dbReference>
<feature type="region of interest" description="Disordered" evidence="5">
    <location>
        <begin position="1"/>
        <end position="23"/>
    </location>
</feature>
<reference evidence="7" key="2">
    <citation type="submission" date="2022-09" db="EMBL/GenBank/DDBJ databases">
        <title>Rouxiella aceris sp. nov., isolated from tree sap and emended description of the genus Rhouxiella.</title>
        <authorList>
            <person name="Kim I.S."/>
        </authorList>
    </citation>
    <scope>NUCLEOTIDE SEQUENCE</scope>
    <source>
        <strain evidence="7">SAP-2</strain>
    </source>
</reference>
<proteinExistence type="inferred from homology"/>
<dbReference type="RefSeq" id="WP_194978031.1">
    <property type="nucleotide sequence ID" value="NZ_JADMKS010000004.1"/>
</dbReference>
<feature type="domain" description="ABC transporter" evidence="6">
    <location>
        <begin position="29"/>
        <end position="281"/>
    </location>
</feature>
<dbReference type="InterPro" id="IPR013563">
    <property type="entry name" value="Oligopep_ABC_C"/>
</dbReference>
<name>A0AA41BWM8_9GAMM</name>
<dbReference type="Proteomes" id="UP000705283">
    <property type="component" value="Unassembled WGS sequence"/>
</dbReference>
<evidence type="ECO:0000259" key="6">
    <source>
        <dbReference type="PROSITE" id="PS50893"/>
    </source>
</evidence>
<protein>
    <submittedName>
        <fullName evidence="7">ATP-binding cassette domain-containing protein</fullName>
    </submittedName>
</protein>
<sequence>MNTMKQTVPLTPVDNEEAGARNPQAHTIMQVEDLHISFEVGSGGMGSLFKRQPKQQLQAVRGISFSVQQGETFSLVGESGCGKSTVARALAGLYTPTKGKISHAGRTLTPGDTSPGRGIQMIFQDPYASLNPRWRVERIIAEPLRLQNRVGTTRQARSQVATLLRQVGLAEGDMFKFPHEFSGGQRQRISIARALATQPDFLICDEPTSALDVSVQAQVLNLMSDLQETLGLTYFFISHNMSVIAHISDRVGVMYLGRIVELGPVDEIFRQPGHPYTRMLLDAIPKIDQPNQARAAISGEMPSALSPPAGCAFHPRCPLATDICRLTAPPVHAMSALHQIECHHPAAAARPSLQAITGEIR</sequence>
<dbReference type="EMBL" id="JADMKS010000004">
    <property type="protein sequence ID" value="MBF6637231.1"/>
    <property type="molecule type" value="Genomic_DNA"/>
</dbReference>
<accession>A0AA41BWM8</accession>
<evidence type="ECO:0000256" key="1">
    <source>
        <dbReference type="ARBA" id="ARBA00005417"/>
    </source>
</evidence>
<keyword evidence="2" id="KW-0813">Transport</keyword>
<dbReference type="PANTHER" id="PTHR43776:SF7">
    <property type="entry name" value="D,D-DIPEPTIDE TRANSPORT ATP-BINDING PROTEIN DDPF-RELATED"/>
    <property type="match status" value="1"/>
</dbReference>
<dbReference type="PANTHER" id="PTHR43776">
    <property type="entry name" value="TRANSPORT ATP-BINDING PROTEIN"/>
    <property type="match status" value="1"/>
</dbReference>
<evidence type="ECO:0000256" key="4">
    <source>
        <dbReference type="ARBA" id="ARBA00022840"/>
    </source>
</evidence>
<dbReference type="GO" id="GO:0005524">
    <property type="term" value="F:ATP binding"/>
    <property type="evidence" value="ECO:0007669"/>
    <property type="project" value="UniProtKB-KW"/>
</dbReference>
<comment type="caution">
    <text evidence="7">The sequence shown here is derived from an EMBL/GenBank/DDBJ whole genome shotgun (WGS) entry which is preliminary data.</text>
</comment>
<dbReference type="InterPro" id="IPR003593">
    <property type="entry name" value="AAA+_ATPase"/>
</dbReference>
<evidence type="ECO:0000313" key="8">
    <source>
        <dbReference type="Proteomes" id="UP000705283"/>
    </source>
</evidence>
<evidence type="ECO:0000256" key="2">
    <source>
        <dbReference type="ARBA" id="ARBA00022448"/>
    </source>
</evidence>
<dbReference type="CDD" id="cd03257">
    <property type="entry name" value="ABC_NikE_OppD_transporters"/>
    <property type="match status" value="1"/>
</dbReference>
<dbReference type="Gene3D" id="3.40.50.300">
    <property type="entry name" value="P-loop containing nucleotide triphosphate hydrolases"/>
    <property type="match status" value="1"/>
</dbReference>
<dbReference type="InterPro" id="IPR050319">
    <property type="entry name" value="ABC_transp_ATP-bind"/>
</dbReference>
<dbReference type="NCBIfam" id="TIGR01727">
    <property type="entry name" value="oligo_HPY"/>
    <property type="match status" value="1"/>
</dbReference>
<dbReference type="GO" id="GO:0016887">
    <property type="term" value="F:ATP hydrolysis activity"/>
    <property type="evidence" value="ECO:0007669"/>
    <property type="project" value="InterPro"/>
</dbReference>
<dbReference type="PROSITE" id="PS00211">
    <property type="entry name" value="ABC_TRANSPORTER_1"/>
    <property type="match status" value="1"/>
</dbReference>
<comment type="similarity">
    <text evidence="1">Belongs to the ABC transporter superfamily.</text>
</comment>
<keyword evidence="3" id="KW-0547">Nucleotide-binding</keyword>
<dbReference type="InterPro" id="IPR017871">
    <property type="entry name" value="ABC_transporter-like_CS"/>
</dbReference>
<dbReference type="AlphaFoldDB" id="A0AA41BWM8"/>
<dbReference type="SUPFAM" id="SSF52540">
    <property type="entry name" value="P-loop containing nucleoside triphosphate hydrolases"/>
    <property type="match status" value="1"/>
</dbReference>
<keyword evidence="4 7" id="KW-0067">ATP-binding</keyword>
<organism evidence="7 8">
    <name type="scientific">Rouxiella silvae</name>
    <dbReference type="NCBI Taxonomy" id="1646373"/>
    <lineage>
        <taxon>Bacteria</taxon>
        <taxon>Pseudomonadati</taxon>
        <taxon>Pseudomonadota</taxon>
        <taxon>Gammaproteobacteria</taxon>
        <taxon>Enterobacterales</taxon>
        <taxon>Yersiniaceae</taxon>
        <taxon>Rouxiella</taxon>
    </lineage>
</organism>
<dbReference type="Pfam" id="PF08352">
    <property type="entry name" value="oligo_HPY"/>
    <property type="match status" value="1"/>
</dbReference>
<dbReference type="PROSITE" id="PS50893">
    <property type="entry name" value="ABC_TRANSPORTER_2"/>
    <property type="match status" value="1"/>
</dbReference>
<dbReference type="InterPro" id="IPR027417">
    <property type="entry name" value="P-loop_NTPase"/>
</dbReference>
<reference evidence="7" key="1">
    <citation type="submission" date="2020-11" db="EMBL/GenBank/DDBJ databases">
        <authorList>
            <person name="Lee S.D."/>
        </authorList>
    </citation>
    <scope>NUCLEOTIDE SEQUENCE</scope>
    <source>
        <strain evidence="7">SAP-2</strain>
    </source>
</reference>
<evidence type="ECO:0000313" key="7">
    <source>
        <dbReference type="EMBL" id="MBF6637231.1"/>
    </source>
</evidence>
<evidence type="ECO:0000256" key="3">
    <source>
        <dbReference type="ARBA" id="ARBA00022741"/>
    </source>
</evidence>
<dbReference type="InterPro" id="IPR003439">
    <property type="entry name" value="ABC_transporter-like_ATP-bd"/>
</dbReference>
<gene>
    <name evidence="7" type="ORF">ITX54_11255</name>
</gene>
<dbReference type="Pfam" id="PF00005">
    <property type="entry name" value="ABC_tran"/>
    <property type="match status" value="1"/>
</dbReference>
<dbReference type="GO" id="GO:0015833">
    <property type="term" value="P:peptide transport"/>
    <property type="evidence" value="ECO:0007669"/>
    <property type="project" value="InterPro"/>
</dbReference>
<dbReference type="GO" id="GO:0055085">
    <property type="term" value="P:transmembrane transport"/>
    <property type="evidence" value="ECO:0007669"/>
    <property type="project" value="UniProtKB-ARBA"/>
</dbReference>
<dbReference type="FunFam" id="3.40.50.300:FF:000016">
    <property type="entry name" value="Oligopeptide ABC transporter ATP-binding component"/>
    <property type="match status" value="1"/>
</dbReference>